<keyword evidence="1" id="KW-0678">Repressor</keyword>
<dbReference type="PANTHER" id="PTHR47506">
    <property type="entry name" value="TRANSCRIPTIONAL REGULATORY PROTEIN"/>
    <property type="match status" value="1"/>
</dbReference>
<dbReference type="GO" id="GO:0003677">
    <property type="term" value="F:DNA binding"/>
    <property type="evidence" value="ECO:0007669"/>
    <property type="project" value="UniProtKB-UniRule"/>
</dbReference>
<dbReference type="SUPFAM" id="SSF48498">
    <property type="entry name" value="Tetracyclin repressor-like, C-terminal domain"/>
    <property type="match status" value="1"/>
</dbReference>
<keyword evidence="3 5" id="KW-0238">DNA-binding</keyword>
<dbReference type="EMBL" id="SSSN01000007">
    <property type="protein sequence ID" value="THG33897.1"/>
    <property type="molecule type" value="Genomic_DNA"/>
</dbReference>
<dbReference type="PROSITE" id="PS50977">
    <property type="entry name" value="HTH_TETR_2"/>
    <property type="match status" value="1"/>
</dbReference>
<dbReference type="Proteomes" id="UP000307380">
    <property type="component" value="Unassembled WGS sequence"/>
</dbReference>
<accession>A0A4V3WU26</accession>
<evidence type="ECO:0000256" key="4">
    <source>
        <dbReference type="ARBA" id="ARBA00023163"/>
    </source>
</evidence>
<feature type="DNA-binding region" description="H-T-H motif" evidence="5">
    <location>
        <begin position="111"/>
        <end position="130"/>
    </location>
</feature>
<gene>
    <name evidence="7" type="ORF">E6C70_10680</name>
</gene>
<evidence type="ECO:0000256" key="3">
    <source>
        <dbReference type="ARBA" id="ARBA00023125"/>
    </source>
</evidence>
<protein>
    <submittedName>
        <fullName evidence="7">TetR/AcrR family transcriptional regulator</fullName>
    </submittedName>
</protein>
<feature type="domain" description="HTH tetR-type" evidence="6">
    <location>
        <begin position="88"/>
        <end position="148"/>
    </location>
</feature>
<keyword evidence="8" id="KW-1185">Reference proteome</keyword>
<dbReference type="InterPro" id="IPR036271">
    <property type="entry name" value="Tet_transcr_reg_TetR-rel_C_sf"/>
</dbReference>
<evidence type="ECO:0000256" key="1">
    <source>
        <dbReference type="ARBA" id="ARBA00022491"/>
    </source>
</evidence>
<dbReference type="OrthoDB" id="7505659at2"/>
<keyword evidence="4" id="KW-0804">Transcription</keyword>
<reference evidence="7 8" key="1">
    <citation type="submission" date="2019-04" db="EMBL/GenBank/DDBJ databases">
        <authorList>
            <person name="Jiang L."/>
        </authorList>
    </citation>
    <scope>NUCLEOTIDE SEQUENCE [LARGE SCALE GENOMIC DNA]</scope>
    <source>
        <strain evidence="7 8">YIM 131861</strain>
    </source>
</reference>
<dbReference type="PANTHER" id="PTHR47506:SF6">
    <property type="entry name" value="HTH-TYPE TRANSCRIPTIONAL REPRESSOR NEMR"/>
    <property type="match status" value="1"/>
</dbReference>
<dbReference type="InterPro" id="IPR009057">
    <property type="entry name" value="Homeodomain-like_sf"/>
</dbReference>
<dbReference type="Pfam" id="PF00440">
    <property type="entry name" value="TetR_N"/>
    <property type="match status" value="1"/>
</dbReference>
<dbReference type="SUPFAM" id="SSF46689">
    <property type="entry name" value="Homeodomain-like"/>
    <property type="match status" value="1"/>
</dbReference>
<evidence type="ECO:0000256" key="2">
    <source>
        <dbReference type="ARBA" id="ARBA00023015"/>
    </source>
</evidence>
<dbReference type="AlphaFoldDB" id="A0A4V3WU26"/>
<dbReference type="InterPro" id="IPR001647">
    <property type="entry name" value="HTH_TetR"/>
</dbReference>
<evidence type="ECO:0000313" key="7">
    <source>
        <dbReference type="EMBL" id="THG33897.1"/>
    </source>
</evidence>
<dbReference type="InterPro" id="IPR039538">
    <property type="entry name" value="BetI_C"/>
</dbReference>
<comment type="caution">
    <text evidence="7">The sequence shown here is derived from an EMBL/GenBank/DDBJ whole genome shotgun (WGS) entry which is preliminary data.</text>
</comment>
<keyword evidence="2" id="KW-0805">Transcription regulation</keyword>
<dbReference type="Pfam" id="PF13977">
    <property type="entry name" value="TetR_C_6"/>
    <property type="match status" value="1"/>
</dbReference>
<dbReference type="Gene3D" id="1.10.357.10">
    <property type="entry name" value="Tetracycline Repressor, domain 2"/>
    <property type="match status" value="1"/>
</dbReference>
<name>A0A4V3WU26_9MICO</name>
<evidence type="ECO:0000313" key="8">
    <source>
        <dbReference type="Proteomes" id="UP000307380"/>
    </source>
</evidence>
<sequence>MRQSLARMPTPPVGAYWAGTYTSVSWGANASGVPVGALSFSDTMSGAASHDSGEVHREEGERVVQQTDAAPRVVAAADRVQRPQARTLERREAVLEAAMQVFGARGYNKGALAEVAQQAGMTHAGVLHHFGTKEGLLIAVLKYRDGQAVAGVAGRPQAEGPSFLGHLIDTVAENTSRPGVVQTYAVLSAESVTEGHPAQQYFRDRITVLREKIADVLDEVTDGRASREDVMDAASTLIAVMDGLQVQWLLDPDAVDMPRVVTKTLDELVDRLISGVPPASAVERAAHVADR</sequence>
<dbReference type="PRINTS" id="PR00455">
    <property type="entry name" value="HTHTETR"/>
</dbReference>
<proteinExistence type="predicted"/>
<organism evidence="7 8">
    <name type="scientific">Orlajensenia flava</name>
    <dbReference type="NCBI Taxonomy" id="2565934"/>
    <lineage>
        <taxon>Bacteria</taxon>
        <taxon>Bacillati</taxon>
        <taxon>Actinomycetota</taxon>
        <taxon>Actinomycetes</taxon>
        <taxon>Micrococcales</taxon>
        <taxon>Microbacteriaceae</taxon>
        <taxon>Orlajensenia</taxon>
    </lineage>
</organism>
<evidence type="ECO:0000259" key="6">
    <source>
        <dbReference type="PROSITE" id="PS50977"/>
    </source>
</evidence>
<evidence type="ECO:0000256" key="5">
    <source>
        <dbReference type="PROSITE-ProRule" id="PRU00335"/>
    </source>
</evidence>